<dbReference type="STRING" id="326297.Sama_3492"/>
<keyword evidence="7" id="KW-1185">Reference proteome</keyword>
<feature type="binding site" evidence="3">
    <location>
        <position position="166"/>
    </location>
    <ligand>
        <name>Cu cation</name>
        <dbReference type="ChEBI" id="CHEBI:23378"/>
    </ligand>
</feature>
<name>A1SBD8_SHEAM</name>
<dbReference type="eggNOG" id="COG1999">
    <property type="taxonomic scope" value="Bacteria"/>
</dbReference>
<dbReference type="KEGG" id="saz:Sama_3492"/>
<feature type="domain" description="Thioredoxin" evidence="5">
    <location>
        <begin position="42"/>
        <end position="206"/>
    </location>
</feature>
<keyword evidence="4" id="KW-1015">Disulfide bond</keyword>
<keyword evidence="2 3" id="KW-0186">Copper</keyword>
<dbReference type="OrthoDB" id="9790194at2"/>
<dbReference type="Pfam" id="PF02630">
    <property type="entry name" value="SCO1-SenC"/>
    <property type="match status" value="1"/>
</dbReference>
<evidence type="ECO:0000256" key="2">
    <source>
        <dbReference type="ARBA" id="ARBA00023008"/>
    </source>
</evidence>
<dbReference type="PANTHER" id="PTHR12151:SF25">
    <property type="entry name" value="LINALOOL DEHYDRATASE_ISOMERASE DOMAIN-CONTAINING PROTEIN"/>
    <property type="match status" value="1"/>
</dbReference>
<dbReference type="HOGENOM" id="CLU_050131_3_2_6"/>
<dbReference type="PANTHER" id="PTHR12151">
    <property type="entry name" value="ELECTRON TRANSPORT PROTIN SCO1/SENC FAMILY MEMBER"/>
    <property type="match status" value="1"/>
</dbReference>
<evidence type="ECO:0000256" key="4">
    <source>
        <dbReference type="PIRSR" id="PIRSR603782-2"/>
    </source>
</evidence>
<feature type="disulfide bond" description="Redox-active" evidence="4">
    <location>
        <begin position="80"/>
        <end position="84"/>
    </location>
</feature>
<dbReference type="CDD" id="cd02968">
    <property type="entry name" value="SCO"/>
    <property type="match status" value="1"/>
</dbReference>
<dbReference type="EMBL" id="CP000507">
    <property type="protein sequence ID" value="ABM01695.1"/>
    <property type="molecule type" value="Genomic_DNA"/>
</dbReference>
<dbReference type="RefSeq" id="WP_011761598.1">
    <property type="nucleotide sequence ID" value="NC_008700.1"/>
</dbReference>
<dbReference type="Gene3D" id="3.40.30.10">
    <property type="entry name" value="Glutaredoxin"/>
    <property type="match status" value="1"/>
</dbReference>
<gene>
    <name evidence="6" type="ordered locus">Sama_3492</name>
</gene>
<keyword evidence="3" id="KW-0479">Metal-binding</keyword>
<protein>
    <submittedName>
        <fullName evidence="6">Electron transport protein SCO1/SenC</fullName>
    </submittedName>
</protein>
<evidence type="ECO:0000256" key="1">
    <source>
        <dbReference type="ARBA" id="ARBA00010996"/>
    </source>
</evidence>
<dbReference type="InterPro" id="IPR003782">
    <property type="entry name" value="SCO1/SenC"/>
</dbReference>
<evidence type="ECO:0000313" key="7">
    <source>
        <dbReference type="Proteomes" id="UP000009175"/>
    </source>
</evidence>
<reference evidence="6 7" key="1">
    <citation type="submission" date="2006-12" db="EMBL/GenBank/DDBJ databases">
        <title>Complete sequence of Shewanella amazonensis SB2B.</title>
        <authorList>
            <consortium name="US DOE Joint Genome Institute"/>
            <person name="Copeland A."/>
            <person name="Lucas S."/>
            <person name="Lapidus A."/>
            <person name="Barry K."/>
            <person name="Detter J.C."/>
            <person name="Glavina del Rio T."/>
            <person name="Hammon N."/>
            <person name="Israni S."/>
            <person name="Dalin E."/>
            <person name="Tice H."/>
            <person name="Pitluck S."/>
            <person name="Munk A.C."/>
            <person name="Brettin T."/>
            <person name="Bruce D."/>
            <person name="Han C."/>
            <person name="Tapia R."/>
            <person name="Gilna P."/>
            <person name="Schmutz J."/>
            <person name="Larimer F."/>
            <person name="Land M."/>
            <person name="Hauser L."/>
            <person name="Kyrpides N."/>
            <person name="Mikhailova N."/>
            <person name="Fredrickson J."/>
            <person name="Richardson P."/>
        </authorList>
    </citation>
    <scope>NUCLEOTIDE SEQUENCE [LARGE SCALE GENOMIC DNA]</scope>
    <source>
        <strain evidence="7">ATCC BAA-1098 / SB2B</strain>
    </source>
</reference>
<evidence type="ECO:0000256" key="3">
    <source>
        <dbReference type="PIRSR" id="PIRSR603782-1"/>
    </source>
</evidence>
<comment type="similarity">
    <text evidence="1">Belongs to the SCO1/2 family.</text>
</comment>
<dbReference type="AlphaFoldDB" id="A1SBD8"/>
<feature type="binding site" evidence="3">
    <location>
        <position position="80"/>
    </location>
    <ligand>
        <name>Cu cation</name>
        <dbReference type="ChEBI" id="CHEBI:23378"/>
    </ligand>
</feature>
<feature type="binding site" evidence="3">
    <location>
        <position position="84"/>
    </location>
    <ligand>
        <name>Cu cation</name>
        <dbReference type="ChEBI" id="CHEBI:23378"/>
    </ligand>
</feature>
<dbReference type="InterPro" id="IPR036249">
    <property type="entry name" value="Thioredoxin-like_sf"/>
</dbReference>
<dbReference type="Proteomes" id="UP000009175">
    <property type="component" value="Chromosome"/>
</dbReference>
<dbReference type="GO" id="GO:0046872">
    <property type="term" value="F:metal ion binding"/>
    <property type="evidence" value="ECO:0007669"/>
    <property type="project" value="UniProtKB-KW"/>
</dbReference>
<dbReference type="InterPro" id="IPR013766">
    <property type="entry name" value="Thioredoxin_domain"/>
</dbReference>
<dbReference type="SUPFAM" id="SSF52833">
    <property type="entry name" value="Thioredoxin-like"/>
    <property type="match status" value="1"/>
</dbReference>
<evidence type="ECO:0000259" key="5">
    <source>
        <dbReference type="PROSITE" id="PS51352"/>
    </source>
</evidence>
<evidence type="ECO:0000313" key="6">
    <source>
        <dbReference type="EMBL" id="ABM01695.1"/>
    </source>
</evidence>
<dbReference type="PROSITE" id="PS51352">
    <property type="entry name" value="THIOREDOXIN_2"/>
    <property type="match status" value="1"/>
</dbReference>
<organism evidence="6 7">
    <name type="scientific">Shewanella amazonensis (strain ATCC BAA-1098 / SB2B)</name>
    <dbReference type="NCBI Taxonomy" id="326297"/>
    <lineage>
        <taxon>Bacteria</taxon>
        <taxon>Pseudomonadati</taxon>
        <taxon>Pseudomonadota</taxon>
        <taxon>Gammaproteobacteria</taxon>
        <taxon>Alteromonadales</taxon>
        <taxon>Shewanellaceae</taxon>
        <taxon>Shewanella</taxon>
    </lineage>
</organism>
<sequence>MKKSWMMAVFFLVGMGGLTLLINSGDTSDSQTPPTLDTGYVFPAPKPLPPFKLTDQLGQTFDNQRLMGKWSLIFLGYTSCPDICPTTMSKLAAAYPELNQENSLQVIFLSVDPARDTPTRLAQYAAFFHPDFLAVTGEHSELYSLTRSLGMVYTMVGDGPDYQVDHSASIVVISPKGERYAVFKPKNDGQSIPQIRNQALISDMRLIRHQY</sequence>
<proteinExistence type="inferred from homology"/>
<accession>A1SBD8</accession>